<dbReference type="InterPro" id="IPR014729">
    <property type="entry name" value="Rossmann-like_a/b/a_fold"/>
</dbReference>
<dbReference type="InterPro" id="IPR006015">
    <property type="entry name" value="Universal_stress_UspA"/>
</dbReference>
<dbReference type="RefSeq" id="WP_141790359.1">
    <property type="nucleotide sequence ID" value="NZ_BAAAKX010000019.1"/>
</dbReference>
<dbReference type="PRINTS" id="PR01438">
    <property type="entry name" value="UNVRSLSTRESS"/>
</dbReference>
<reference evidence="4 5" key="1">
    <citation type="submission" date="2019-06" db="EMBL/GenBank/DDBJ databases">
        <title>Sequencing the genomes of 1000 actinobacteria strains.</title>
        <authorList>
            <person name="Klenk H.-P."/>
        </authorList>
    </citation>
    <scope>NUCLEOTIDE SEQUENCE [LARGE SCALE GENOMIC DNA]</scope>
    <source>
        <strain evidence="4 5">DSM 18082</strain>
    </source>
</reference>
<dbReference type="Pfam" id="PF00582">
    <property type="entry name" value="Usp"/>
    <property type="match status" value="2"/>
</dbReference>
<accession>A0A542Z9I5</accession>
<dbReference type="AlphaFoldDB" id="A0A542Z9I5"/>
<dbReference type="Proteomes" id="UP000319514">
    <property type="component" value="Unassembled WGS sequence"/>
</dbReference>
<dbReference type="EMBL" id="VFOQ01000002">
    <property type="protein sequence ID" value="TQL57017.1"/>
    <property type="molecule type" value="Genomic_DNA"/>
</dbReference>
<evidence type="ECO:0000256" key="1">
    <source>
        <dbReference type="ARBA" id="ARBA00008791"/>
    </source>
</evidence>
<dbReference type="OrthoDB" id="267918at2"/>
<dbReference type="PANTHER" id="PTHR46553:SF3">
    <property type="entry name" value="ADENINE NUCLEOTIDE ALPHA HYDROLASES-LIKE SUPERFAMILY PROTEIN"/>
    <property type="match status" value="1"/>
</dbReference>
<evidence type="ECO:0000313" key="5">
    <source>
        <dbReference type="Proteomes" id="UP000319514"/>
    </source>
</evidence>
<dbReference type="Gene3D" id="3.40.50.620">
    <property type="entry name" value="HUPs"/>
    <property type="match status" value="2"/>
</dbReference>
<proteinExistence type="inferred from homology"/>
<dbReference type="SUPFAM" id="SSF52402">
    <property type="entry name" value="Adenine nucleotide alpha hydrolases-like"/>
    <property type="match status" value="2"/>
</dbReference>
<evidence type="ECO:0000313" key="4">
    <source>
        <dbReference type="EMBL" id="TQL57017.1"/>
    </source>
</evidence>
<feature type="domain" description="UspA" evidence="3">
    <location>
        <begin position="9"/>
        <end position="142"/>
    </location>
</feature>
<name>A0A542Z9I5_9MICO</name>
<keyword evidence="5" id="KW-1185">Reference proteome</keyword>
<feature type="domain" description="UspA" evidence="3">
    <location>
        <begin position="154"/>
        <end position="291"/>
    </location>
</feature>
<comment type="similarity">
    <text evidence="1">Belongs to the universal stress protein A family.</text>
</comment>
<comment type="caution">
    <text evidence="4">The sequence shown here is derived from an EMBL/GenBank/DDBJ whole genome shotgun (WGS) entry which is preliminary data.</text>
</comment>
<dbReference type="PANTHER" id="PTHR46553">
    <property type="entry name" value="ADENINE NUCLEOTIDE ALPHA HYDROLASES-LIKE SUPERFAMILY PROTEIN"/>
    <property type="match status" value="1"/>
</dbReference>
<organism evidence="4 5">
    <name type="scientific">Oryzihumus leptocrescens</name>
    <dbReference type="NCBI Taxonomy" id="297536"/>
    <lineage>
        <taxon>Bacteria</taxon>
        <taxon>Bacillati</taxon>
        <taxon>Actinomycetota</taxon>
        <taxon>Actinomycetes</taxon>
        <taxon>Micrococcales</taxon>
        <taxon>Intrasporangiaceae</taxon>
        <taxon>Oryzihumus</taxon>
    </lineage>
</organism>
<evidence type="ECO:0000256" key="2">
    <source>
        <dbReference type="SAM" id="MobiDB-lite"/>
    </source>
</evidence>
<protein>
    <submittedName>
        <fullName evidence="4">Nucleotide-binding universal stress UspA family protein</fullName>
    </submittedName>
</protein>
<sequence>MGLESVPRDSIVVGVDGSPHSHDAIAWGAAEAARRNLPLHLIHVMPDHEHGTPGPGDPDERRAEGDAVAQGSISRARLAEPDVRVTAQAPYGSAAALLVEASEVADTIVVGARGRGAGRSAVLGSVSQQVAMHAACPVVVTREHASQDGAGAGRVVVGVDGSELSNAAIAYAFNHASMTNSGLTVVHAWWWEYVEGVLAESPWAGDWEQIRSDEEVVVAESLAGWREKYPDVDLAVHIVRGHPVELLAEESAGADLLVVGSRGRGGFRGLMLGSVSQGALHHAGCPVAIVRNR</sequence>
<evidence type="ECO:0000259" key="3">
    <source>
        <dbReference type="Pfam" id="PF00582"/>
    </source>
</evidence>
<feature type="region of interest" description="Disordered" evidence="2">
    <location>
        <begin position="45"/>
        <end position="67"/>
    </location>
</feature>
<gene>
    <name evidence="4" type="ORF">FB474_3786</name>
</gene>
<dbReference type="InterPro" id="IPR006016">
    <property type="entry name" value="UspA"/>
</dbReference>